<feature type="transmembrane region" description="Helical" evidence="2">
    <location>
        <begin position="455"/>
        <end position="474"/>
    </location>
</feature>
<dbReference type="RefSeq" id="WP_164276168.1">
    <property type="nucleotide sequence ID" value="NZ_JAAGMQ010000583.1"/>
</dbReference>
<proteinExistence type="predicted"/>
<dbReference type="Proteomes" id="UP000475666">
    <property type="component" value="Unassembled WGS sequence"/>
</dbReference>
<keyword evidence="2" id="KW-0472">Membrane</keyword>
<evidence type="ECO:0000313" key="4">
    <source>
        <dbReference type="Proteomes" id="UP000475666"/>
    </source>
</evidence>
<feature type="transmembrane region" description="Helical" evidence="2">
    <location>
        <begin position="20"/>
        <end position="41"/>
    </location>
</feature>
<protein>
    <submittedName>
        <fullName evidence="3">Uncharacterized protein</fullName>
    </submittedName>
</protein>
<dbReference type="NCBIfam" id="NF038391">
    <property type="entry name" value="streptophobe"/>
    <property type="match status" value="1"/>
</dbReference>
<feature type="transmembrane region" description="Helical" evidence="2">
    <location>
        <begin position="366"/>
        <end position="387"/>
    </location>
</feature>
<gene>
    <name evidence="3" type="ORF">G3I66_19575</name>
</gene>
<keyword evidence="2" id="KW-1133">Transmembrane helix</keyword>
<feature type="transmembrane region" description="Helical" evidence="2">
    <location>
        <begin position="142"/>
        <end position="162"/>
    </location>
</feature>
<accession>A0A6G3TFM3</accession>
<comment type="caution">
    <text evidence="3">The sequence shown here is derived from an EMBL/GenBank/DDBJ whole genome shotgun (WGS) entry which is preliminary data.</text>
</comment>
<feature type="transmembrane region" description="Helical" evidence="2">
    <location>
        <begin position="102"/>
        <end position="122"/>
    </location>
</feature>
<feature type="compositionally biased region" description="Basic residues" evidence="1">
    <location>
        <begin position="475"/>
        <end position="484"/>
    </location>
</feature>
<dbReference type="EMBL" id="JAAGMQ010000583">
    <property type="protein sequence ID" value="NEC35346.1"/>
    <property type="molecule type" value="Genomic_DNA"/>
</dbReference>
<evidence type="ECO:0000256" key="1">
    <source>
        <dbReference type="SAM" id="MobiDB-lite"/>
    </source>
</evidence>
<name>A0A6G3TFM3_9ACTN</name>
<feature type="transmembrane region" description="Helical" evidence="2">
    <location>
        <begin position="217"/>
        <end position="240"/>
    </location>
</feature>
<evidence type="ECO:0000313" key="3">
    <source>
        <dbReference type="EMBL" id="NEC35346.1"/>
    </source>
</evidence>
<keyword evidence="2" id="KW-0812">Transmembrane</keyword>
<reference evidence="3 4" key="1">
    <citation type="submission" date="2020-01" db="EMBL/GenBank/DDBJ databases">
        <title>Insect and environment-associated Actinomycetes.</title>
        <authorList>
            <person name="Currrie C."/>
            <person name="Chevrette M."/>
            <person name="Carlson C."/>
            <person name="Stubbendieck R."/>
            <person name="Wendt-Pienkowski E."/>
        </authorList>
    </citation>
    <scope>NUCLEOTIDE SEQUENCE [LARGE SCALE GENOMIC DNA]</scope>
    <source>
        <strain evidence="3 4">SID7739</strain>
    </source>
</reference>
<feature type="transmembrane region" description="Helical" evidence="2">
    <location>
        <begin position="299"/>
        <end position="320"/>
    </location>
</feature>
<feature type="transmembrane region" description="Helical" evidence="2">
    <location>
        <begin position="260"/>
        <end position="287"/>
    </location>
</feature>
<organism evidence="3 4">
    <name type="scientific">Streptomyces rubrogriseus</name>
    <dbReference type="NCBI Taxonomy" id="194673"/>
    <lineage>
        <taxon>Bacteria</taxon>
        <taxon>Bacillati</taxon>
        <taxon>Actinomycetota</taxon>
        <taxon>Actinomycetes</taxon>
        <taxon>Kitasatosporales</taxon>
        <taxon>Streptomycetaceae</taxon>
        <taxon>Streptomyces</taxon>
        <taxon>Streptomyces violaceoruber group</taxon>
    </lineage>
</organism>
<sequence length="505" mass="49068">MAASPPLPSPPAWRHVLEGGLAVVAALATMAATAWTALVLLGADGVAPVSRLVPTLVSLAVGGGVTLESAAESGASAGGGGGLAGLFGGGGGGLGVSLAGRAALTPLTLTFLGAAVLAVVFFRPLGRRARPTPAMLWARSGGALVTSAVALPVCAVLATGTARLPKSVTDRMGERAGSGAASGPGGLGGFGGFGGGGGDGGGGLASGLSAVGFRTDVAATAFLGVLGVAAVLAAGCLAARRTTLPRPLALGGLRTKWNAVLSTLAGAAAVLCCAVLAVAVLAGAAALTGRGRTAEVAGMLLLAGPNLIAAVLTAGTGASWEAAVRRVQPEGGGMLGMLGGGGKQAGTADGDRAVDLGHWAGAGVPLWVIGLLLTLLILLAAGYVAAARTPARTPRQDADSLLDRHADTALRMGIAVGVMTFVLPFLARGSLRIGISLMGRELGGLGAALDTGPRLSALTAFVVAALASYAGSRLHGRRARRRQRPTGTARAAVPGRRAVTSDPAS</sequence>
<dbReference type="InterPro" id="IPR047724">
    <property type="entry name" value="Streptophobe"/>
</dbReference>
<feature type="transmembrane region" description="Helical" evidence="2">
    <location>
        <begin position="408"/>
        <end position="427"/>
    </location>
</feature>
<dbReference type="AlphaFoldDB" id="A0A6G3TFM3"/>
<evidence type="ECO:0000256" key="2">
    <source>
        <dbReference type="SAM" id="Phobius"/>
    </source>
</evidence>
<feature type="region of interest" description="Disordered" evidence="1">
    <location>
        <begin position="475"/>
        <end position="505"/>
    </location>
</feature>